<name>A0ABW5JFP8_9BACT</name>
<comment type="caution">
    <text evidence="1">The sequence shown here is derived from an EMBL/GenBank/DDBJ whole genome shotgun (WGS) entry which is preliminary data.</text>
</comment>
<gene>
    <name evidence="1" type="ORF">ACFSVN_03830</name>
</gene>
<accession>A0ABW5JFP8</accession>
<dbReference type="EMBL" id="JBHULI010000004">
    <property type="protein sequence ID" value="MFD2531569.1"/>
    <property type="molecule type" value="Genomic_DNA"/>
</dbReference>
<proteinExistence type="predicted"/>
<keyword evidence="2" id="KW-1185">Reference proteome</keyword>
<dbReference type="RefSeq" id="WP_390298865.1">
    <property type="nucleotide sequence ID" value="NZ_JBHULI010000004.1"/>
</dbReference>
<organism evidence="1 2">
    <name type="scientific">Gracilimonas halophila</name>
    <dbReference type="NCBI Taxonomy" id="1834464"/>
    <lineage>
        <taxon>Bacteria</taxon>
        <taxon>Pseudomonadati</taxon>
        <taxon>Balneolota</taxon>
        <taxon>Balneolia</taxon>
        <taxon>Balneolales</taxon>
        <taxon>Balneolaceae</taxon>
        <taxon>Gracilimonas</taxon>
    </lineage>
</organism>
<sequence length="72" mass="8136">MSYSFNSLWANNCTKYNHSFSAFLLILLVGKKSLRGRKTREAWGKKEEGDDLLYRYCSTIGAAGLNGRVRDG</sequence>
<evidence type="ECO:0000313" key="1">
    <source>
        <dbReference type="EMBL" id="MFD2531569.1"/>
    </source>
</evidence>
<evidence type="ECO:0000313" key="2">
    <source>
        <dbReference type="Proteomes" id="UP001597460"/>
    </source>
</evidence>
<protein>
    <submittedName>
        <fullName evidence="1">Uncharacterized protein</fullName>
    </submittedName>
</protein>
<dbReference type="Proteomes" id="UP001597460">
    <property type="component" value="Unassembled WGS sequence"/>
</dbReference>
<reference evidence="2" key="1">
    <citation type="journal article" date="2019" name="Int. J. Syst. Evol. Microbiol.">
        <title>The Global Catalogue of Microorganisms (GCM) 10K type strain sequencing project: providing services to taxonomists for standard genome sequencing and annotation.</title>
        <authorList>
            <consortium name="The Broad Institute Genomics Platform"/>
            <consortium name="The Broad Institute Genome Sequencing Center for Infectious Disease"/>
            <person name="Wu L."/>
            <person name="Ma J."/>
        </authorList>
    </citation>
    <scope>NUCLEOTIDE SEQUENCE [LARGE SCALE GENOMIC DNA]</scope>
    <source>
        <strain evidence="2">KCTC 52042</strain>
    </source>
</reference>
<feature type="non-terminal residue" evidence="1">
    <location>
        <position position="72"/>
    </location>
</feature>